<dbReference type="GO" id="GO:0016646">
    <property type="term" value="F:oxidoreductase activity, acting on the CH-NH group of donors, NAD or NADP as acceptor"/>
    <property type="evidence" value="ECO:0007669"/>
    <property type="project" value="TreeGrafter"/>
</dbReference>
<dbReference type="AlphaFoldDB" id="A0A6J6IQH5"/>
<protein>
    <submittedName>
        <fullName evidence="2">Unannotated protein</fullName>
    </submittedName>
</protein>
<dbReference type="InterPro" id="IPR051606">
    <property type="entry name" value="Polyketide_Oxido-like"/>
</dbReference>
<dbReference type="EMBL" id="CAEZVB010000070">
    <property type="protein sequence ID" value="CAB4626746.1"/>
    <property type="molecule type" value="Genomic_DNA"/>
</dbReference>
<dbReference type="SUPFAM" id="SSF51735">
    <property type="entry name" value="NAD(P)-binding Rossmann-fold domains"/>
    <property type="match status" value="1"/>
</dbReference>
<gene>
    <name evidence="2" type="ORF">UFOPK1908_01226</name>
</gene>
<organism evidence="2">
    <name type="scientific">freshwater metagenome</name>
    <dbReference type="NCBI Taxonomy" id="449393"/>
    <lineage>
        <taxon>unclassified sequences</taxon>
        <taxon>metagenomes</taxon>
        <taxon>ecological metagenomes</taxon>
    </lineage>
</organism>
<dbReference type="PANTHER" id="PTHR43355:SF2">
    <property type="entry name" value="FLAVIN REDUCTASE (NADPH)"/>
    <property type="match status" value="1"/>
</dbReference>
<evidence type="ECO:0000313" key="2">
    <source>
        <dbReference type="EMBL" id="CAB4626746.1"/>
    </source>
</evidence>
<evidence type="ECO:0000259" key="1">
    <source>
        <dbReference type="Pfam" id="PF13460"/>
    </source>
</evidence>
<sequence>MSQIVVFGGNGYAGEHIVREAVIRNHDVICVSRSAPPTRVPGATYITGSIYDPALLEQLAPKADVFISAVPSKSGDNRLPDGLEAIMGVCVAHGTRFGVVGGAGSLLVEDGGPELRIAFASALPEEAMPEINTHAELLGLLRNSPQNFDWFFLSPALLFGAHAPGEHRGVYRVGGDVMLKDPDGNSAISGSDYADAILDEIEHPIHRRARFSVAY</sequence>
<accession>A0A6J6IQH5</accession>
<dbReference type="Pfam" id="PF13460">
    <property type="entry name" value="NAD_binding_10"/>
    <property type="match status" value="1"/>
</dbReference>
<dbReference type="InterPro" id="IPR016040">
    <property type="entry name" value="NAD(P)-bd_dom"/>
</dbReference>
<proteinExistence type="predicted"/>
<feature type="domain" description="NAD(P)-binding" evidence="1">
    <location>
        <begin position="8"/>
        <end position="204"/>
    </location>
</feature>
<name>A0A6J6IQH5_9ZZZZ</name>
<dbReference type="Gene3D" id="3.40.50.720">
    <property type="entry name" value="NAD(P)-binding Rossmann-like Domain"/>
    <property type="match status" value="1"/>
</dbReference>
<reference evidence="2" key="1">
    <citation type="submission" date="2020-05" db="EMBL/GenBank/DDBJ databases">
        <authorList>
            <person name="Chiriac C."/>
            <person name="Salcher M."/>
            <person name="Ghai R."/>
            <person name="Kavagutti S V."/>
        </authorList>
    </citation>
    <scope>NUCLEOTIDE SEQUENCE</scope>
</reference>
<dbReference type="InterPro" id="IPR036291">
    <property type="entry name" value="NAD(P)-bd_dom_sf"/>
</dbReference>
<dbReference type="PANTHER" id="PTHR43355">
    <property type="entry name" value="FLAVIN REDUCTASE (NADPH)"/>
    <property type="match status" value="1"/>
</dbReference>